<dbReference type="InterPro" id="IPR021660">
    <property type="entry name" value="DUF3253"/>
</dbReference>
<dbReference type="AlphaFoldDB" id="A0A5C0AVF1"/>
<dbReference type="RefSeq" id="WP_148814827.1">
    <property type="nucleotide sequence ID" value="NZ_CP043046.1"/>
</dbReference>
<dbReference type="OrthoDB" id="6183357at2"/>
<reference evidence="1 2" key="1">
    <citation type="submission" date="2019-08" db="EMBL/GenBank/DDBJ databases">
        <title>Amphibian skin-associated Pigmentiphaga: genome sequence and occurrence across geography and hosts.</title>
        <authorList>
            <person name="Bletz M.C."/>
            <person name="Bunk B."/>
            <person name="Sproeer C."/>
            <person name="Biwer P."/>
            <person name="Reiter S."/>
            <person name="Rabemananjara F.C.E."/>
            <person name="Schulz S."/>
            <person name="Overmann J."/>
            <person name="Vences M."/>
        </authorList>
    </citation>
    <scope>NUCLEOTIDE SEQUENCE [LARGE SCALE GENOMIC DNA]</scope>
    <source>
        <strain evidence="1 2">Mada1488</strain>
    </source>
</reference>
<gene>
    <name evidence="1" type="ORF">FXN63_11165</name>
</gene>
<dbReference type="KEGG" id="pacr:FXN63_11165"/>
<dbReference type="Gene3D" id="1.10.10.10">
    <property type="entry name" value="Winged helix-like DNA-binding domain superfamily/Winged helix DNA-binding domain"/>
    <property type="match status" value="1"/>
</dbReference>
<protein>
    <submittedName>
        <fullName evidence="1">DUF3253 domain-containing protein</fullName>
    </submittedName>
</protein>
<accession>A0A5C0AVF1</accession>
<name>A0A5C0AVF1_9BURK</name>
<dbReference type="Pfam" id="PF11625">
    <property type="entry name" value="DUF3253"/>
    <property type="match status" value="1"/>
</dbReference>
<proteinExistence type="predicted"/>
<sequence>MPIDSARIEKAIFDLLDERAPDKTICPSEVARQLAPDDWRPLMPQVRAVAVALADKEALSIFQKGLVVPHDLPFRGPIRLGRRAGSAGSKHKDTK</sequence>
<dbReference type="InterPro" id="IPR036390">
    <property type="entry name" value="WH_DNA-bd_sf"/>
</dbReference>
<dbReference type="InterPro" id="IPR036388">
    <property type="entry name" value="WH-like_DNA-bd_sf"/>
</dbReference>
<dbReference type="Proteomes" id="UP000325161">
    <property type="component" value="Chromosome"/>
</dbReference>
<dbReference type="SUPFAM" id="SSF46785">
    <property type="entry name" value="Winged helix' DNA-binding domain"/>
    <property type="match status" value="1"/>
</dbReference>
<evidence type="ECO:0000313" key="2">
    <source>
        <dbReference type="Proteomes" id="UP000325161"/>
    </source>
</evidence>
<keyword evidence="2" id="KW-1185">Reference proteome</keyword>
<evidence type="ECO:0000313" key="1">
    <source>
        <dbReference type="EMBL" id="QEI06328.1"/>
    </source>
</evidence>
<dbReference type="EMBL" id="CP043046">
    <property type="protein sequence ID" value="QEI06328.1"/>
    <property type="molecule type" value="Genomic_DNA"/>
</dbReference>
<organism evidence="1 2">
    <name type="scientific">Pigmentiphaga aceris</name>
    <dbReference type="NCBI Taxonomy" id="1940612"/>
    <lineage>
        <taxon>Bacteria</taxon>
        <taxon>Pseudomonadati</taxon>
        <taxon>Pseudomonadota</taxon>
        <taxon>Betaproteobacteria</taxon>
        <taxon>Burkholderiales</taxon>
        <taxon>Alcaligenaceae</taxon>
        <taxon>Pigmentiphaga</taxon>
    </lineage>
</organism>